<dbReference type="GO" id="GO:0007017">
    <property type="term" value="P:microtubule-based process"/>
    <property type="evidence" value="ECO:0007669"/>
    <property type="project" value="InterPro"/>
</dbReference>
<name>A0A7E4UUJ5_PANRE</name>
<dbReference type="InterPro" id="IPR018316">
    <property type="entry name" value="Tubulin/FtsZ_2-layer-sand-dom"/>
</dbReference>
<dbReference type="SMART" id="SM00864">
    <property type="entry name" value="Tubulin"/>
    <property type="match status" value="1"/>
</dbReference>
<evidence type="ECO:0000256" key="1">
    <source>
        <dbReference type="ARBA" id="ARBA00004114"/>
    </source>
</evidence>
<organism evidence="16 17">
    <name type="scientific">Panagrellus redivivus</name>
    <name type="common">Microworm</name>
    <dbReference type="NCBI Taxonomy" id="6233"/>
    <lineage>
        <taxon>Eukaryota</taxon>
        <taxon>Metazoa</taxon>
        <taxon>Ecdysozoa</taxon>
        <taxon>Nematoda</taxon>
        <taxon>Chromadorea</taxon>
        <taxon>Rhabditida</taxon>
        <taxon>Tylenchina</taxon>
        <taxon>Panagrolaimomorpha</taxon>
        <taxon>Panagrolaimoidea</taxon>
        <taxon>Panagrolaimidae</taxon>
        <taxon>Panagrellus</taxon>
    </lineage>
</organism>
<feature type="domain" description="Tubulin/FtsZ GTPase" evidence="15">
    <location>
        <begin position="47"/>
        <end position="248"/>
    </location>
</feature>
<dbReference type="InterPro" id="IPR003008">
    <property type="entry name" value="Tubulin_FtsZ_GTPase"/>
</dbReference>
<dbReference type="InterPro" id="IPR002967">
    <property type="entry name" value="Delta_tubulin"/>
</dbReference>
<dbReference type="GO" id="GO:0030030">
    <property type="term" value="P:cell projection organization"/>
    <property type="evidence" value="ECO:0007669"/>
    <property type="project" value="UniProtKB-KW"/>
</dbReference>
<dbReference type="WBParaSite" id="Pan_g12948.t1">
    <property type="protein sequence ID" value="Pan_g12948.t1"/>
    <property type="gene ID" value="Pan_g12948"/>
</dbReference>
<proteinExistence type="inferred from homology"/>
<accession>A0A7E4UUJ5</accession>
<keyword evidence="7 14" id="KW-0547">Nucleotide-binding</keyword>
<evidence type="ECO:0000256" key="11">
    <source>
        <dbReference type="ARBA" id="ARBA00023273"/>
    </source>
</evidence>
<evidence type="ECO:0000256" key="2">
    <source>
        <dbReference type="ARBA" id="ARBA00004123"/>
    </source>
</evidence>
<sequence>MPGDIVSVQVGQCGNEIGNEFWKRLCMEHAIGHDGYATSERCVPDQATTYFSMADGDRFVPRAVLIDLEPRVLNATKNSEFGQIFNIERVFHSPDGGGAGNNWATGYGAGWSGQSEVAEEILNLIQSEVEICDALDGFSLSHSIAGGTGSGLGSWVLEKLYDDFGQKSIITFSVFPSSGSDVVVQPYNATLTLERLIEFPEMVVILDNDAITRTAMTKMHIKNPTMGDVNAIIGRIMGGITAPIRFGSYSYGSLGSLAAHLGPVSPLHFVQCGLAPLTMPNSRVPQRTYPADLMQLLSRPDSIMTTPFNKFTAGQTDCLIAGAAIFQGPVKTSDVLEAMYTANTKASFGASLQPFNDIDPITTYPHAPSRSALLALNHSNFEKSLRRITEQYDKMFKNKAYINNFTKEEYFAEGLDRMAEAREKVEQLARAYADPWRFCSPVDGDAE</sequence>
<evidence type="ECO:0000256" key="10">
    <source>
        <dbReference type="ARBA" id="ARBA00023242"/>
    </source>
</evidence>
<dbReference type="GO" id="GO:0005929">
    <property type="term" value="C:cilium"/>
    <property type="evidence" value="ECO:0007669"/>
    <property type="project" value="UniProtKB-SubCell"/>
</dbReference>
<evidence type="ECO:0000256" key="13">
    <source>
        <dbReference type="ARBA" id="ARBA00046149"/>
    </source>
</evidence>
<dbReference type="PRINTS" id="PR01161">
    <property type="entry name" value="TUBULIN"/>
</dbReference>
<evidence type="ECO:0000313" key="16">
    <source>
        <dbReference type="Proteomes" id="UP000492821"/>
    </source>
</evidence>
<dbReference type="AlphaFoldDB" id="A0A7E4UUJ5"/>
<evidence type="ECO:0000256" key="12">
    <source>
        <dbReference type="ARBA" id="ARBA00030594"/>
    </source>
</evidence>
<evidence type="ECO:0000256" key="14">
    <source>
        <dbReference type="RuleBase" id="RU000352"/>
    </source>
</evidence>
<dbReference type="Proteomes" id="UP000492821">
    <property type="component" value="Unassembled WGS sequence"/>
</dbReference>
<dbReference type="PANTHER" id="PTHR11588">
    <property type="entry name" value="TUBULIN"/>
    <property type="match status" value="1"/>
</dbReference>
<keyword evidence="9 14" id="KW-0342">GTP-binding</keyword>
<evidence type="ECO:0000256" key="7">
    <source>
        <dbReference type="ARBA" id="ARBA00022741"/>
    </source>
</evidence>
<dbReference type="GO" id="GO:0005814">
    <property type="term" value="C:centriole"/>
    <property type="evidence" value="ECO:0007669"/>
    <property type="project" value="UniProtKB-SubCell"/>
</dbReference>
<dbReference type="InterPro" id="IPR017975">
    <property type="entry name" value="Tubulin_CS"/>
</dbReference>
<comment type="similarity">
    <text evidence="4 14">Belongs to the tubulin family.</text>
</comment>
<dbReference type="PRINTS" id="PR01224">
    <property type="entry name" value="DELTATUBULIN"/>
</dbReference>
<dbReference type="InterPro" id="IPR008280">
    <property type="entry name" value="Tub_FtsZ_C"/>
</dbReference>
<dbReference type="Gene3D" id="1.10.287.600">
    <property type="entry name" value="Helix hairpin bin"/>
    <property type="match status" value="1"/>
</dbReference>
<keyword evidence="11" id="KW-0966">Cell projection</keyword>
<dbReference type="GO" id="GO:0005200">
    <property type="term" value="F:structural constituent of cytoskeleton"/>
    <property type="evidence" value="ECO:0007669"/>
    <property type="project" value="InterPro"/>
</dbReference>
<dbReference type="InterPro" id="IPR000217">
    <property type="entry name" value="Tubulin"/>
</dbReference>
<protein>
    <recommendedName>
        <fullName evidence="5">Tubulin delta chain</fullName>
    </recommendedName>
    <alternativeName>
        <fullName evidence="12">Delta-tubulin</fullName>
    </alternativeName>
</protein>
<evidence type="ECO:0000259" key="15">
    <source>
        <dbReference type="SMART" id="SM00864"/>
    </source>
</evidence>
<dbReference type="GO" id="GO:0005874">
    <property type="term" value="C:microtubule"/>
    <property type="evidence" value="ECO:0007669"/>
    <property type="project" value="UniProtKB-KW"/>
</dbReference>
<evidence type="ECO:0000256" key="6">
    <source>
        <dbReference type="ARBA" id="ARBA00022701"/>
    </source>
</evidence>
<dbReference type="InterPro" id="IPR023123">
    <property type="entry name" value="Tubulin_C"/>
</dbReference>
<evidence type="ECO:0000256" key="8">
    <source>
        <dbReference type="ARBA" id="ARBA00022794"/>
    </source>
</evidence>
<dbReference type="SUPFAM" id="SSF55307">
    <property type="entry name" value="Tubulin C-terminal domain-like"/>
    <property type="match status" value="1"/>
</dbReference>
<dbReference type="Pfam" id="PF00091">
    <property type="entry name" value="Tubulin"/>
    <property type="match status" value="1"/>
</dbReference>
<evidence type="ECO:0000256" key="4">
    <source>
        <dbReference type="ARBA" id="ARBA00009636"/>
    </source>
</evidence>
<keyword evidence="8" id="KW-0970">Cilium biogenesis/degradation</keyword>
<comment type="subcellular location">
    <subcellularLocation>
        <location evidence="3">Cell projection</location>
        <location evidence="3">Cilium</location>
    </subcellularLocation>
    <subcellularLocation>
        <location evidence="1">Cytoplasm</location>
        <location evidence="1">Cytoskeleton</location>
        <location evidence="1">Microtubule organizing center</location>
        <location evidence="1">Centrosome</location>
        <location evidence="1">Centriole</location>
    </subcellularLocation>
    <subcellularLocation>
        <location evidence="2">Nucleus</location>
    </subcellularLocation>
</comment>
<evidence type="ECO:0000256" key="9">
    <source>
        <dbReference type="ARBA" id="ARBA00023134"/>
    </source>
</evidence>
<dbReference type="Pfam" id="PF03953">
    <property type="entry name" value="Tubulin_C"/>
    <property type="match status" value="1"/>
</dbReference>
<evidence type="ECO:0000256" key="5">
    <source>
        <dbReference type="ARBA" id="ARBA00014184"/>
    </source>
</evidence>
<keyword evidence="16" id="KW-1185">Reference proteome</keyword>
<dbReference type="InterPro" id="IPR036525">
    <property type="entry name" value="Tubulin/FtsZ_GTPase_sf"/>
</dbReference>
<dbReference type="Gene3D" id="3.40.50.1440">
    <property type="entry name" value="Tubulin/FtsZ, GTPase domain"/>
    <property type="match status" value="1"/>
</dbReference>
<evidence type="ECO:0000256" key="3">
    <source>
        <dbReference type="ARBA" id="ARBA00004138"/>
    </source>
</evidence>
<dbReference type="SUPFAM" id="SSF52490">
    <property type="entry name" value="Tubulin nucleotide-binding domain-like"/>
    <property type="match status" value="1"/>
</dbReference>
<dbReference type="PROSITE" id="PS00227">
    <property type="entry name" value="TUBULIN"/>
    <property type="match status" value="1"/>
</dbReference>
<comment type="function">
    <text evidence="13">Acts as a positive regulator of hedgehog signaling and regulates ciliary function.</text>
</comment>
<keyword evidence="10" id="KW-0539">Nucleus</keyword>
<evidence type="ECO:0000313" key="17">
    <source>
        <dbReference type="WBParaSite" id="Pan_g12948.t1"/>
    </source>
</evidence>
<keyword evidence="6 14" id="KW-0493">Microtubule</keyword>
<dbReference type="GO" id="GO:0005525">
    <property type="term" value="F:GTP binding"/>
    <property type="evidence" value="ECO:0007669"/>
    <property type="project" value="UniProtKB-UniRule"/>
</dbReference>
<dbReference type="GO" id="GO:0005634">
    <property type="term" value="C:nucleus"/>
    <property type="evidence" value="ECO:0007669"/>
    <property type="project" value="UniProtKB-SubCell"/>
</dbReference>
<reference evidence="16" key="1">
    <citation type="journal article" date="2013" name="Genetics">
        <title>The draft genome and transcriptome of Panagrellus redivivus are shaped by the harsh demands of a free-living lifestyle.</title>
        <authorList>
            <person name="Srinivasan J."/>
            <person name="Dillman A.R."/>
            <person name="Macchietto M.G."/>
            <person name="Heikkinen L."/>
            <person name="Lakso M."/>
            <person name="Fracchia K.M."/>
            <person name="Antoshechkin I."/>
            <person name="Mortazavi A."/>
            <person name="Wong G."/>
            <person name="Sternberg P.W."/>
        </authorList>
    </citation>
    <scope>NUCLEOTIDE SEQUENCE [LARGE SCALE GENOMIC DNA]</scope>
    <source>
        <strain evidence="16">MT8872</strain>
    </source>
</reference>
<reference evidence="17" key="2">
    <citation type="submission" date="2020-10" db="UniProtKB">
        <authorList>
            <consortium name="WormBaseParasite"/>
        </authorList>
    </citation>
    <scope>IDENTIFICATION</scope>
</reference>